<keyword evidence="4" id="KW-0539">Nucleus</keyword>
<dbReference type="AlphaFoldDB" id="A0A8D3AK12"/>
<feature type="region of interest" description="Disordered" evidence="6">
    <location>
        <begin position="30"/>
        <end position="58"/>
    </location>
</feature>
<feature type="compositionally biased region" description="Basic and acidic residues" evidence="6">
    <location>
        <begin position="158"/>
        <end position="168"/>
    </location>
</feature>
<dbReference type="Proteomes" id="UP000694558">
    <property type="component" value="Chromosome 13"/>
</dbReference>
<evidence type="ECO:0000313" key="8">
    <source>
        <dbReference type="Proteomes" id="UP000694558"/>
    </source>
</evidence>
<evidence type="ECO:0000256" key="6">
    <source>
        <dbReference type="SAM" id="MobiDB-lite"/>
    </source>
</evidence>
<feature type="region of interest" description="Disordered" evidence="6">
    <location>
        <begin position="131"/>
        <end position="171"/>
    </location>
</feature>
<reference evidence="7" key="2">
    <citation type="submission" date="2025-08" db="UniProtKB">
        <authorList>
            <consortium name="Ensembl"/>
        </authorList>
    </citation>
    <scope>IDENTIFICATION</scope>
</reference>
<feature type="region of interest" description="Disordered" evidence="6">
    <location>
        <begin position="652"/>
        <end position="796"/>
    </location>
</feature>
<evidence type="ECO:0000256" key="1">
    <source>
        <dbReference type="ARBA" id="ARBA00004123"/>
    </source>
</evidence>
<name>A0A8D3AK12_SCOMX</name>
<feature type="compositionally biased region" description="Polar residues" evidence="6">
    <location>
        <begin position="578"/>
        <end position="587"/>
    </location>
</feature>
<feature type="compositionally biased region" description="Low complexity" evidence="6">
    <location>
        <begin position="1241"/>
        <end position="1256"/>
    </location>
</feature>
<accession>A0A8D3AK12</accession>
<protein>
    <recommendedName>
        <fullName evidence="9">Microtubule-associated tumor suppressor 1</fullName>
    </recommendedName>
</protein>
<feature type="compositionally biased region" description="Polar residues" evidence="6">
    <location>
        <begin position="748"/>
        <end position="760"/>
    </location>
</feature>
<comment type="subcellular location">
    <subcellularLocation>
        <location evidence="1">Nucleus</location>
    </subcellularLocation>
</comment>
<dbReference type="GO" id="GO:0008017">
    <property type="term" value="F:microtubule binding"/>
    <property type="evidence" value="ECO:0007669"/>
    <property type="project" value="TreeGrafter"/>
</dbReference>
<dbReference type="PANTHER" id="PTHR24200:SF7">
    <property type="entry name" value="MICROTUBULE-ASSOCIATED TUMOR SUPPRESSOR 1"/>
    <property type="match status" value="1"/>
</dbReference>
<dbReference type="InterPro" id="IPR051293">
    <property type="entry name" value="MTUS1/CCDC69"/>
</dbReference>
<feature type="compositionally biased region" description="Low complexity" evidence="6">
    <location>
        <begin position="869"/>
        <end position="889"/>
    </location>
</feature>
<keyword evidence="3 5" id="KW-0175">Coiled coil</keyword>
<dbReference type="GO" id="GO:0005634">
    <property type="term" value="C:nucleus"/>
    <property type="evidence" value="ECO:0007669"/>
    <property type="project" value="UniProtKB-SubCell"/>
</dbReference>
<feature type="compositionally biased region" description="Polar residues" evidence="6">
    <location>
        <begin position="133"/>
        <end position="149"/>
    </location>
</feature>
<feature type="compositionally biased region" description="Polar residues" evidence="6">
    <location>
        <begin position="653"/>
        <end position="662"/>
    </location>
</feature>
<feature type="compositionally biased region" description="Low complexity" evidence="6">
    <location>
        <begin position="817"/>
        <end position="844"/>
    </location>
</feature>
<proteinExistence type="inferred from homology"/>
<gene>
    <name evidence="7" type="primary">mtus1a</name>
</gene>
<reference evidence="7" key="1">
    <citation type="submission" date="2023-05" db="EMBL/GenBank/DDBJ databases">
        <title>High-quality long-read genome of Scophthalmus maximus.</title>
        <authorList>
            <person name="Lien S."/>
            <person name="Martinez P."/>
        </authorList>
    </citation>
    <scope>NUCLEOTIDE SEQUENCE [LARGE SCALE GENOMIC DNA]</scope>
</reference>
<sequence length="1271" mass="138421">MSNEILIMSSDLVESTVPVPHRGLQLVLSPESHYSNSSTSPSPDSDSSFSNVSDRGASSSPDINMLECCLSQGSFVDNPYNSTLPQGHVFCGVGTNLNQTFIATPVYSSVNFWNKNLSPMSIQEMGSEKYKTFNKNTGDGSNTAGTSPDSAGRGSHLSSRETSRRGSTENDWFSLSSGEMVIRSNSFCLADQSLPVVSSLEDSSVSPAACHLALPAESDLLPPTLPDVCEKSIELAMDENIGHPRLGMTFTEADNWEIPAEENDLATYNSLLALPSENEGVLLQTFLCEPSSADSEKEAHVGSVEAELLAHFPGVITPEQGKTFLSTLSAMQETEKDIHTSTPVQNIGNKIPSLPSFSESPCSPGLLPVKQQPDSVTPKQRLVAGLLPSAMKVKKMEIKRFSKSDLSNIKSKVLTRTTHQKVVTGPASQDKPSQVHVTNKQTDAHRVATIQISLAKMRSSTAVVFTTTQMVSDPQKRANTGAANLGMTMIQSCGQSAVDGQGKSRASPPDPHTAAADASPQHAGNQTFCIPSLEKSLDGSSQTDPKPAPKKGMSNKIEVRSGWASGQDKPLVRKTRPRCSSESSMSLTRPPKEKRTTLRFSTSFTIPKSGNHLSQTKPGILTGSQNERDVQAKATKMPAENSARAVKRISLVEESSTSTAPGSSLDESKSRFRLRPSPRQTRAAPPAISPRAATLSTRQRQATLGGHDCRTSKAVGTPQSKHKGITASQRGGPPLGAASAASIKPKLNGSQPPQTPTRSSLMGLPPTSASRLPRKTQGPSRSLAEANVHVSGGTANKQTPFKSVVLKARLISTTGKNTGKTLTTACRPAASPSKGASSSTVSPPKRTAPARFVRLTSGGPVDKNKPKASSRQQHPQQHPSQPNQSHGPPDVVPPSVAKAEKKDQNSQQLTGLLTASNCRFEALTIVLQQTLTKRDEATQRSRELSQELVNLRGDLVGSVRSSERLEKEKEDLRVSLEEALQKVQEQHRRDVAELEQRLQAFYQAEWDKVHLTYQEEADKCKTLMQQQMGELKANHEAMKLELQSSHAEQLQCVKQQHDMSLEELRNVHNQELQSLDKSLKDAEFSLFGQIDELTVENKALMEKLTAEETKRKALAEKSRASLQKDPHTLYLEQELESLKVVLDIKNKQLHQQEKKLMEINKLTEKNVKLDENLKKVQQENEDLKARMERHAALSRQLSTEQTVLQESLHKESKVNKRLSMENEELLWKLHNGDLSSPRKVSPTSTSPSHSFSLQSPRGSAFFPSPPPVSPR</sequence>
<feature type="compositionally biased region" description="Low complexity" evidence="6">
    <location>
        <begin position="30"/>
        <end position="54"/>
    </location>
</feature>
<feature type="region of interest" description="Disordered" evidence="6">
    <location>
        <begin position="1232"/>
        <end position="1271"/>
    </location>
</feature>
<evidence type="ECO:0000256" key="2">
    <source>
        <dbReference type="ARBA" id="ARBA00007585"/>
    </source>
</evidence>
<evidence type="ECO:0000313" key="7">
    <source>
        <dbReference type="Ensembl" id="ENSSMAP00000019443.2"/>
    </source>
</evidence>
<dbReference type="Ensembl" id="ENSSMAT00000019685.2">
    <property type="protein sequence ID" value="ENSSMAP00000019443.2"/>
    <property type="gene ID" value="ENSSMAG00000011938.2"/>
</dbReference>
<comment type="similarity">
    <text evidence="2">Belongs to the MTUS1 family.</text>
</comment>
<feature type="region of interest" description="Disordered" evidence="6">
    <location>
        <begin position="495"/>
        <end position="596"/>
    </location>
</feature>
<evidence type="ECO:0008006" key="9">
    <source>
        <dbReference type="Google" id="ProtNLM"/>
    </source>
</evidence>
<feature type="region of interest" description="Disordered" evidence="6">
    <location>
        <begin position="418"/>
        <end position="439"/>
    </location>
</feature>
<feature type="compositionally biased region" description="Low complexity" evidence="6">
    <location>
        <begin position="682"/>
        <end position="693"/>
    </location>
</feature>
<feature type="coiled-coil region" evidence="5">
    <location>
        <begin position="927"/>
        <end position="1004"/>
    </location>
</feature>
<dbReference type="GO" id="GO:0005737">
    <property type="term" value="C:cytoplasm"/>
    <property type="evidence" value="ECO:0007669"/>
    <property type="project" value="TreeGrafter"/>
</dbReference>
<dbReference type="GeneTree" id="ENSGT00950000183026"/>
<evidence type="ECO:0000256" key="3">
    <source>
        <dbReference type="ARBA" id="ARBA00023054"/>
    </source>
</evidence>
<feature type="coiled-coil region" evidence="5">
    <location>
        <begin position="1090"/>
        <end position="1200"/>
    </location>
</feature>
<feature type="region of interest" description="Disordered" evidence="6">
    <location>
        <begin position="817"/>
        <end position="907"/>
    </location>
</feature>
<organism evidence="7 8">
    <name type="scientific">Scophthalmus maximus</name>
    <name type="common">Turbot</name>
    <name type="synonym">Psetta maxima</name>
    <dbReference type="NCBI Taxonomy" id="52904"/>
    <lineage>
        <taxon>Eukaryota</taxon>
        <taxon>Metazoa</taxon>
        <taxon>Chordata</taxon>
        <taxon>Craniata</taxon>
        <taxon>Vertebrata</taxon>
        <taxon>Euteleostomi</taxon>
        <taxon>Actinopterygii</taxon>
        <taxon>Neopterygii</taxon>
        <taxon>Teleostei</taxon>
        <taxon>Neoteleostei</taxon>
        <taxon>Acanthomorphata</taxon>
        <taxon>Carangaria</taxon>
        <taxon>Pleuronectiformes</taxon>
        <taxon>Pleuronectoidei</taxon>
        <taxon>Scophthalmidae</taxon>
        <taxon>Scophthalmus</taxon>
    </lineage>
</organism>
<evidence type="ECO:0000256" key="5">
    <source>
        <dbReference type="SAM" id="Coils"/>
    </source>
</evidence>
<dbReference type="PANTHER" id="PTHR24200">
    <property type="entry name" value="TOUCAN, ISOFORM A"/>
    <property type="match status" value="1"/>
</dbReference>
<evidence type="ECO:0000256" key="4">
    <source>
        <dbReference type="ARBA" id="ARBA00023242"/>
    </source>
</evidence>